<organism evidence="1 2">
    <name type="scientific">Paenibacillus lentus</name>
    <dbReference type="NCBI Taxonomy" id="1338368"/>
    <lineage>
        <taxon>Bacteria</taxon>
        <taxon>Bacillati</taxon>
        <taxon>Bacillota</taxon>
        <taxon>Bacilli</taxon>
        <taxon>Bacillales</taxon>
        <taxon>Paenibacillaceae</taxon>
        <taxon>Paenibacillus</taxon>
    </lineage>
</organism>
<dbReference type="EMBL" id="CP034248">
    <property type="protein sequence ID" value="AZK46696.1"/>
    <property type="molecule type" value="Genomic_DNA"/>
</dbReference>
<proteinExistence type="predicted"/>
<name>A0A3S8RUP0_9BACL</name>
<reference evidence="1 2" key="1">
    <citation type="submission" date="2018-11" db="EMBL/GenBank/DDBJ databases">
        <title>Genome sequencing of Paenibacillus lentus DSM25539(T).</title>
        <authorList>
            <person name="Kook J.-K."/>
            <person name="Park S.-N."/>
            <person name="Lim Y.K."/>
        </authorList>
    </citation>
    <scope>NUCLEOTIDE SEQUENCE [LARGE SCALE GENOMIC DNA]</scope>
    <source>
        <strain evidence="1 2">DSM 25539</strain>
    </source>
</reference>
<sequence>MDEFGLMPFWKLLKSTGMGHHPMPRVYAKKYGFPLLGTNFNSPSWYPYELEGSDLLHKEFHDAIRKEGISFNGSFKGTSEEVVEKLNKAYKPFKQRGYMKIPKTGEILAKNVTIQGALNKSLEWDKKQKIKIGAIPVMN</sequence>
<keyword evidence="2" id="KW-1185">Reference proteome</keyword>
<evidence type="ECO:0000313" key="1">
    <source>
        <dbReference type="EMBL" id="AZK46696.1"/>
    </source>
</evidence>
<dbReference type="KEGG" id="plen:EIM92_11470"/>
<dbReference type="Proteomes" id="UP000273145">
    <property type="component" value="Chromosome"/>
</dbReference>
<protein>
    <submittedName>
        <fullName evidence="1">Uncharacterized protein</fullName>
    </submittedName>
</protein>
<dbReference type="AlphaFoldDB" id="A0A3S8RUP0"/>
<evidence type="ECO:0000313" key="2">
    <source>
        <dbReference type="Proteomes" id="UP000273145"/>
    </source>
</evidence>
<accession>A0A3S8RUP0</accession>
<gene>
    <name evidence="1" type="ORF">EIM92_11470</name>
</gene>
<dbReference type="OrthoDB" id="9816400at2"/>